<feature type="signal peptide" evidence="1">
    <location>
        <begin position="1"/>
        <end position="29"/>
    </location>
</feature>
<evidence type="ECO:0000256" key="1">
    <source>
        <dbReference type="SAM" id="SignalP"/>
    </source>
</evidence>
<accession>A0A7W7W0Q6</accession>
<dbReference type="EMBL" id="JACHJV010000003">
    <property type="protein sequence ID" value="MBB4928964.1"/>
    <property type="molecule type" value="Genomic_DNA"/>
</dbReference>
<sequence>MLMINRVLGTTLAAGALLLVGLTPASAQAATRQQSAPATAKDFYATGWAFYSQARALNNALTTGYGAANAAGYPTSECTTIHQWLWPTVAAGQPVRWNAEVEIECTAPAAAGTTGHLS</sequence>
<comment type="caution">
    <text evidence="2">The sequence shown here is derived from an EMBL/GenBank/DDBJ whole genome shotgun (WGS) entry which is preliminary data.</text>
</comment>
<dbReference type="Proteomes" id="UP000540506">
    <property type="component" value="Unassembled WGS sequence"/>
</dbReference>
<proteinExistence type="predicted"/>
<evidence type="ECO:0000313" key="3">
    <source>
        <dbReference type="Proteomes" id="UP000540506"/>
    </source>
</evidence>
<feature type="chain" id="PRO_5031245210" evidence="1">
    <location>
        <begin position="30"/>
        <end position="118"/>
    </location>
</feature>
<reference evidence="2 3" key="1">
    <citation type="submission" date="2020-08" db="EMBL/GenBank/DDBJ databases">
        <title>Sequencing the genomes of 1000 actinobacteria strains.</title>
        <authorList>
            <person name="Klenk H.-P."/>
        </authorList>
    </citation>
    <scope>NUCLEOTIDE SEQUENCE [LARGE SCALE GENOMIC DNA]</scope>
    <source>
        <strain evidence="2 3">DSM 41654</strain>
    </source>
</reference>
<protein>
    <submittedName>
        <fullName evidence="2">Uncharacterized protein</fullName>
    </submittedName>
</protein>
<dbReference type="RefSeq" id="WP_184946677.1">
    <property type="nucleotide sequence ID" value="NZ_JACHJV010000003.1"/>
</dbReference>
<organism evidence="2 3">
    <name type="scientific">Kitasatospora kifunensis</name>
    <name type="common">Streptomyces kifunensis</name>
    <dbReference type="NCBI Taxonomy" id="58351"/>
    <lineage>
        <taxon>Bacteria</taxon>
        <taxon>Bacillati</taxon>
        <taxon>Actinomycetota</taxon>
        <taxon>Actinomycetes</taxon>
        <taxon>Kitasatosporales</taxon>
        <taxon>Streptomycetaceae</taxon>
        <taxon>Kitasatospora</taxon>
    </lineage>
</organism>
<keyword evidence="3" id="KW-1185">Reference proteome</keyword>
<evidence type="ECO:0000313" key="2">
    <source>
        <dbReference type="EMBL" id="MBB4928964.1"/>
    </source>
</evidence>
<keyword evidence="1" id="KW-0732">Signal</keyword>
<gene>
    <name evidence="2" type="ORF">FHR34_008061</name>
</gene>
<dbReference type="AlphaFoldDB" id="A0A7W7W0Q6"/>
<name>A0A7W7W0Q6_KITKI</name>